<keyword evidence="1" id="KW-0472">Membrane</keyword>
<keyword evidence="1" id="KW-1133">Transmembrane helix</keyword>
<accession>A0A8J4TKW9</accession>
<dbReference type="EMBL" id="LUCH01001057">
    <property type="protein sequence ID" value="KAF5403756.1"/>
    <property type="molecule type" value="Genomic_DNA"/>
</dbReference>
<keyword evidence="3" id="KW-1185">Reference proteome</keyword>
<protein>
    <submittedName>
        <fullName evidence="2">Uncharacterized protein</fullName>
    </submittedName>
</protein>
<evidence type="ECO:0000256" key="1">
    <source>
        <dbReference type="SAM" id="Phobius"/>
    </source>
</evidence>
<reference evidence="2" key="1">
    <citation type="submission" date="2019-05" db="EMBL/GenBank/DDBJ databases">
        <title>Annotation for the trematode Paragonimus heterotremus.</title>
        <authorList>
            <person name="Choi Y.-J."/>
        </authorList>
    </citation>
    <scope>NUCLEOTIDE SEQUENCE</scope>
    <source>
        <strain evidence="2">LC</strain>
    </source>
</reference>
<dbReference type="AlphaFoldDB" id="A0A8J4TKW9"/>
<keyword evidence="1" id="KW-0812">Transmembrane</keyword>
<organism evidence="2 3">
    <name type="scientific">Paragonimus heterotremus</name>
    <dbReference type="NCBI Taxonomy" id="100268"/>
    <lineage>
        <taxon>Eukaryota</taxon>
        <taxon>Metazoa</taxon>
        <taxon>Spiralia</taxon>
        <taxon>Lophotrochozoa</taxon>
        <taxon>Platyhelminthes</taxon>
        <taxon>Trematoda</taxon>
        <taxon>Digenea</taxon>
        <taxon>Plagiorchiida</taxon>
        <taxon>Troglotremata</taxon>
        <taxon>Troglotrematidae</taxon>
        <taxon>Paragonimus</taxon>
    </lineage>
</organism>
<evidence type="ECO:0000313" key="2">
    <source>
        <dbReference type="EMBL" id="KAF5403756.1"/>
    </source>
</evidence>
<proteinExistence type="predicted"/>
<sequence>MTTCHPEFPSHDLLREHFSLLILVVAVQCFFLYFLDRVSKRDVQFPCIASIKG</sequence>
<dbReference type="Proteomes" id="UP000748531">
    <property type="component" value="Unassembled WGS sequence"/>
</dbReference>
<name>A0A8J4TKW9_9TREM</name>
<gene>
    <name evidence="2" type="ORF">PHET_02694</name>
</gene>
<feature type="transmembrane region" description="Helical" evidence="1">
    <location>
        <begin position="17"/>
        <end position="35"/>
    </location>
</feature>
<evidence type="ECO:0000313" key="3">
    <source>
        <dbReference type="Proteomes" id="UP000748531"/>
    </source>
</evidence>
<comment type="caution">
    <text evidence="2">The sequence shown here is derived from an EMBL/GenBank/DDBJ whole genome shotgun (WGS) entry which is preliminary data.</text>
</comment>